<dbReference type="EMBL" id="FNQP01000028">
    <property type="protein sequence ID" value="SEB04727.1"/>
    <property type="molecule type" value="Genomic_DNA"/>
</dbReference>
<sequence length="417" mass="45877">MLGRNGGFDIGYATDVGSRGNQEDNLGFRQYEDGSVLAVLADGMGGHTGGEVASEMAIQWFGEYFPQTHGSIRARLEQTLRQTQQRLCLYAQEHPELQDMGSTLVAVFVQGQDLYWLSVGDSLLYRADGSGVVQLNATHTVAERFRRLWESGKISRAELDNVQEPHALTSALGPDKLQEIDCQQATLPTDAVLVLASDGLLSLNPVDINTLLDKQASAQILAERLLMATLAKRQQGQDNISLIVLKHPVLPVTQHRRRWPLILGATLLLGAATGMFYQWHQAEQRIAQERQERQEAEQRADKQRQALAEEKRQRMQAEQEAAASRTLAEKAARRADEAEQQRKAAKKRAEKAEHDKKRAEAAANAHAVPVAPAVPAAPVKNPPPPSAPAPVPTPKPRPPPAEPVQELDKRDIFPDAS</sequence>
<gene>
    <name evidence="3" type="ORF">SAMN05660964_03278</name>
</gene>
<organism evidence="3 4">
    <name type="scientific">Thiothrix caldifontis</name>
    <dbReference type="NCBI Taxonomy" id="525918"/>
    <lineage>
        <taxon>Bacteria</taxon>
        <taxon>Pseudomonadati</taxon>
        <taxon>Pseudomonadota</taxon>
        <taxon>Gammaproteobacteria</taxon>
        <taxon>Thiotrichales</taxon>
        <taxon>Thiotrichaceae</taxon>
        <taxon>Thiothrix</taxon>
    </lineage>
</organism>
<dbReference type="SUPFAM" id="SSF81606">
    <property type="entry name" value="PP2C-like"/>
    <property type="match status" value="1"/>
</dbReference>
<dbReference type="CDD" id="cd00143">
    <property type="entry name" value="PP2Cc"/>
    <property type="match status" value="1"/>
</dbReference>
<name>A0A1H4G5M5_9GAMM</name>
<dbReference type="STRING" id="525918.SAMN05660964_03278"/>
<dbReference type="GO" id="GO:0004722">
    <property type="term" value="F:protein serine/threonine phosphatase activity"/>
    <property type="evidence" value="ECO:0007669"/>
    <property type="project" value="InterPro"/>
</dbReference>
<dbReference type="AlphaFoldDB" id="A0A1H4G5M5"/>
<feature type="compositionally biased region" description="Basic and acidic residues" evidence="1">
    <location>
        <begin position="350"/>
        <end position="360"/>
    </location>
</feature>
<dbReference type="InterPro" id="IPR001932">
    <property type="entry name" value="PPM-type_phosphatase-like_dom"/>
</dbReference>
<feature type="domain" description="PPM-type phosphatase" evidence="2">
    <location>
        <begin position="9"/>
        <end position="247"/>
    </location>
</feature>
<evidence type="ECO:0000256" key="1">
    <source>
        <dbReference type="SAM" id="MobiDB-lite"/>
    </source>
</evidence>
<feature type="compositionally biased region" description="Basic and acidic residues" evidence="1">
    <location>
        <begin position="327"/>
        <end position="342"/>
    </location>
</feature>
<protein>
    <submittedName>
        <fullName evidence="3">Serine/threonine protein phosphatase PrpC</fullName>
    </submittedName>
</protein>
<dbReference type="SMART" id="SM00332">
    <property type="entry name" value="PP2Cc"/>
    <property type="match status" value="1"/>
</dbReference>
<accession>A0A1H4G5M5</accession>
<dbReference type="Pfam" id="PF13672">
    <property type="entry name" value="PP2C_2"/>
    <property type="match status" value="1"/>
</dbReference>
<feature type="region of interest" description="Disordered" evidence="1">
    <location>
        <begin position="288"/>
        <end position="417"/>
    </location>
</feature>
<dbReference type="PANTHER" id="PTHR13832">
    <property type="entry name" value="PROTEIN PHOSPHATASE 2C"/>
    <property type="match status" value="1"/>
</dbReference>
<dbReference type="InterPro" id="IPR015655">
    <property type="entry name" value="PP2C"/>
</dbReference>
<feature type="compositionally biased region" description="Pro residues" evidence="1">
    <location>
        <begin position="380"/>
        <end position="402"/>
    </location>
</feature>
<evidence type="ECO:0000259" key="2">
    <source>
        <dbReference type="PROSITE" id="PS51746"/>
    </source>
</evidence>
<dbReference type="PROSITE" id="PS51746">
    <property type="entry name" value="PPM_2"/>
    <property type="match status" value="1"/>
</dbReference>
<evidence type="ECO:0000313" key="3">
    <source>
        <dbReference type="EMBL" id="SEB04727.1"/>
    </source>
</evidence>
<dbReference type="SMART" id="SM00331">
    <property type="entry name" value="PP2C_SIG"/>
    <property type="match status" value="1"/>
</dbReference>
<reference evidence="3 4" key="1">
    <citation type="submission" date="2016-10" db="EMBL/GenBank/DDBJ databases">
        <authorList>
            <person name="de Groot N.N."/>
        </authorList>
    </citation>
    <scope>NUCLEOTIDE SEQUENCE [LARGE SCALE GENOMIC DNA]</scope>
    <source>
        <strain evidence="3 4">DSM 21228</strain>
    </source>
</reference>
<feature type="compositionally biased region" description="Basic and acidic residues" evidence="1">
    <location>
        <begin position="288"/>
        <end position="317"/>
    </location>
</feature>
<dbReference type="PANTHER" id="PTHR13832:SF827">
    <property type="entry name" value="PROTEIN PHOSPHATASE 1L"/>
    <property type="match status" value="1"/>
</dbReference>
<feature type="compositionally biased region" description="Low complexity" evidence="1">
    <location>
        <begin position="361"/>
        <end position="379"/>
    </location>
</feature>
<proteinExistence type="predicted"/>
<dbReference type="Gene3D" id="3.60.40.10">
    <property type="entry name" value="PPM-type phosphatase domain"/>
    <property type="match status" value="1"/>
</dbReference>
<dbReference type="Proteomes" id="UP000199397">
    <property type="component" value="Unassembled WGS sequence"/>
</dbReference>
<keyword evidence="4" id="KW-1185">Reference proteome</keyword>
<dbReference type="InterPro" id="IPR036457">
    <property type="entry name" value="PPM-type-like_dom_sf"/>
</dbReference>
<evidence type="ECO:0000313" key="4">
    <source>
        <dbReference type="Proteomes" id="UP000199397"/>
    </source>
</evidence>
<feature type="compositionally biased region" description="Basic and acidic residues" evidence="1">
    <location>
        <begin position="406"/>
        <end position="417"/>
    </location>
</feature>